<dbReference type="Gene3D" id="2.40.170.20">
    <property type="entry name" value="TonB-dependent receptor, beta-barrel domain"/>
    <property type="match status" value="1"/>
</dbReference>
<dbReference type="InterPro" id="IPR010917">
    <property type="entry name" value="TonB_rcpt_CS"/>
</dbReference>
<organism evidence="5 6">
    <name type="scientific">Acidisarcina polymorpha</name>
    <dbReference type="NCBI Taxonomy" id="2211140"/>
    <lineage>
        <taxon>Bacteria</taxon>
        <taxon>Pseudomonadati</taxon>
        <taxon>Acidobacteriota</taxon>
        <taxon>Terriglobia</taxon>
        <taxon>Terriglobales</taxon>
        <taxon>Acidobacteriaceae</taxon>
        <taxon>Acidisarcina</taxon>
    </lineage>
</organism>
<dbReference type="InterPro" id="IPR057601">
    <property type="entry name" value="Oar-like_b-barrel"/>
</dbReference>
<evidence type="ECO:0000256" key="1">
    <source>
        <dbReference type="ARBA" id="ARBA00004442"/>
    </source>
</evidence>
<dbReference type="KEGG" id="abas:ACPOL_3415"/>
<name>A0A2Z5G0R9_9BACT</name>
<dbReference type="PROSITE" id="PS01156">
    <property type="entry name" value="TONB_DEPENDENT_REC_2"/>
    <property type="match status" value="1"/>
</dbReference>
<dbReference type="Pfam" id="PF25183">
    <property type="entry name" value="OMP_b-brl_4"/>
    <property type="match status" value="1"/>
</dbReference>
<dbReference type="AlphaFoldDB" id="A0A2Z5G0R9"/>
<dbReference type="Pfam" id="PF13620">
    <property type="entry name" value="CarboxypepD_reg"/>
    <property type="match status" value="1"/>
</dbReference>
<dbReference type="SUPFAM" id="SSF49452">
    <property type="entry name" value="Starch-binding domain-like"/>
    <property type="match status" value="1"/>
</dbReference>
<keyword evidence="2" id="KW-0472">Membrane</keyword>
<comment type="subcellular location">
    <subcellularLocation>
        <location evidence="1">Cell outer membrane</location>
    </subcellularLocation>
</comment>
<evidence type="ECO:0000256" key="3">
    <source>
        <dbReference type="ARBA" id="ARBA00023237"/>
    </source>
</evidence>
<evidence type="ECO:0000256" key="2">
    <source>
        <dbReference type="ARBA" id="ARBA00023136"/>
    </source>
</evidence>
<reference evidence="5 6" key="1">
    <citation type="journal article" date="2018" name="Front. Microbiol.">
        <title>Hydrolytic Capabilities as a Key to Environmental Success: Chitinolytic and Cellulolytic Acidobacteria From Acidic Sub-arctic Soils and Boreal Peatlands.</title>
        <authorList>
            <person name="Belova S.E."/>
            <person name="Ravin N.V."/>
            <person name="Pankratov T.A."/>
            <person name="Rakitin A.L."/>
            <person name="Ivanova A.A."/>
            <person name="Beletsky A.V."/>
            <person name="Mardanov A.V."/>
            <person name="Sinninghe Damste J.S."/>
            <person name="Dedysh S.N."/>
        </authorList>
    </citation>
    <scope>NUCLEOTIDE SEQUENCE [LARGE SCALE GENOMIC DNA]</scope>
    <source>
        <strain evidence="5 6">SBC82</strain>
    </source>
</reference>
<accession>A0A2Z5G0R9</accession>
<evidence type="ECO:0000259" key="4">
    <source>
        <dbReference type="Pfam" id="PF25183"/>
    </source>
</evidence>
<dbReference type="Proteomes" id="UP000253606">
    <property type="component" value="Chromosome"/>
</dbReference>
<evidence type="ECO:0000313" key="6">
    <source>
        <dbReference type="Proteomes" id="UP000253606"/>
    </source>
</evidence>
<dbReference type="GO" id="GO:0030246">
    <property type="term" value="F:carbohydrate binding"/>
    <property type="evidence" value="ECO:0007669"/>
    <property type="project" value="InterPro"/>
</dbReference>
<protein>
    <submittedName>
        <fullName evidence="5">Oar protein</fullName>
    </submittedName>
</protein>
<dbReference type="InterPro" id="IPR036942">
    <property type="entry name" value="Beta-barrel_TonB_sf"/>
</dbReference>
<proteinExistence type="predicted"/>
<dbReference type="InterPro" id="IPR013784">
    <property type="entry name" value="Carb-bd-like_fold"/>
</dbReference>
<dbReference type="Gene3D" id="2.60.40.1120">
    <property type="entry name" value="Carboxypeptidase-like, regulatory domain"/>
    <property type="match status" value="1"/>
</dbReference>
<feature type="domain" description="TonB-dependent transporter Oar-like beta-barrel" evidence="4">
    <location>
        <begin position="278"/>
        <end position="1224"/>
    </location>
</feature>
<keyword evidence="6" id="KW-1185">Reference proteome</keyword>
<evidence type="ECO:0000313" key="5">
    <source>
        <dbReference type="EMBL" id="AXC12702.1"/>
    </source>
</evidence>
<gene>
    <name evidence="5" type="ORF">ACPOL_3415</name>
</gene>
<dbReference type="EMBL" id="CP030840">
    <property type="protein sequence ID" value="AXC12702.1"/>
    <property type="molecule type" value="Genomic_DNA"/>
</dbReference>
<dbReference type="SUPFAM" id="SSF56935">
    <property type="entry name" value="Porins"/>
    <property type="match status" value="1"/>
</dbReference>
<keyword evidence="3" id="KW-0998">Cell outer membrane</keyword>
<dbReference type="GO" id="GO:0009279">
    <property type="term" value="C:cell outer membrane"/>
    <property type="evidence" value="ECO:0007669"/>
    <property type="project" value="UniProtKB-SubCell"/>
</dbReference>
<sequence>MKAARRSHEIGQFVREGLRRQTMKKLNKMTPALIGIWSLVALAITLYPAHPALAQSVRGSLSGNVLDPSGAAIPGAKITVVDPNTGVTRETLSSAEGSYRLPELNLGSYDVTASAAGFSIQVQHGVQITIDNITSLDMTLRTGNVESVVNVDASAPGLETQSSEVGGTIQARQIVQLPLALGGVGALRSPEAFIFLLPGTTGPGSANSFNGIYTLKISGGQAFGNDDLLDGASQTRSENGSSFDEESPSVEALQEFKVITGVPAAEYGRTSGGIESFVTKGGSNQYHGSVFDIFRNEALDANTWFNNGNLAANCVGANDTPQCTNLYGRPDDKQNDYGVSLGGPATIPHLFNASNKVFFFFAWEQLKRTIGGTQVSTVPTVAERGGNFTDLYNPAAPPATGSTAINPCDGLPVYPGEVFDPATQRVVNGTPCRSAFAGNMVPAQRFSAVASNVLNYIPLPTTSGLFNNYFYQSSFPVNNTTYTIRVDINPSPRQKFFASYSTRDNLRTCCATPLLPYPEDSGTWQQNFDTHFGRAGWDFIFTPNLLNHFNFGYNRSNSANFAYPTLNNINYTQVLGISNAPLSKNFPGIDFDGRDQYRNLGNGLNNDWIDNGFRFNDSVSLAKGRNSISFGADFRIQQFSPLSYPTNSLIYARAQTSSDPANSELDGNSLASLLLGQVSSGNFGAGVLSTQPRWTSRYFALFAQDDLKVSEKLILNLGIRWDVDIPRTAAHSVTSNFSPNAIDPEYGIPGALVFGTQYKGNTRWADTYYKDVAPRVGFAFSPYGNGKTVFRGAGGIIYGPLQYADDGNGMIAGYKVQPVFTSGDGFSSSFLSDTGFPGYVQPPNLDPGIFNGQPLGDTYIERSFGKPPVLYEWSLQLQQQVAQDLILEIGYLGNKGQNLRSSVQNLNNIPLNALTLGNELNASVLGNTEGVPAPFSGFYSLWGAGAPIQRALRPFPQYSAIDSGCCLQNAGMSTYNALLVSLSRRFRSGLSLQASYTWEKNLTDADSAIPGNVTGWQVQNPLNLHQAKALSAEDLPQTFVVAPLYQLPFGGGKTYLNHGPASYVAGGWEVGAVLRYESGQPISFCCATSIPGWDNNIFYSRDPTQPLASAAYRAGRLNPFVAGENSYFNPAAFIDPNSTAVRGAGPYTFGNVPRVTGEVRAQNFYNEDVSIWKTTPIREGVSVVLKAEMLNVFNRHQFAVPDTNPTDSSFGVPTSTISLPRNVQFTARVSF</sequence>